<dbReference type="RefSeq" id="WP_345688752.1">
    <property type="nucleotide sequence ID" value="NZ_BAABRO010000026.1"/>
</dbReference>
<dbReference type="InterPro" id="IPR044528">
    <property type="entry name" value="POD-like_MBL-fold"/>
</dbReference>
<reference evidence="3 4" key="1">
    <citation type="submission" date="2024-02" db="EMBL/GenBank/DDBJ databases">
        <title>Rhodopirellula caenicola NBRC 110016.</title>
        <authorList>
            <person name="Ichikawa N."/>
            <person name="Katano-Makiyama Y."/>
            <person name="Hidaka K."/>
        </authorList>
    </citation>
    <scope>NUCLEOTIDE SEQUENCE [LARGE SCALE GENOMIC DNA]</scope>
    <source>
        <strain evidence="3 4">NBRC 110016</strain>
    </source>
</reference>
<keyword evidence="3" id="KW-0378">Hydrolase</keyword>
<gene>
    <name evidence="3" type="primary">gloB_4</name>
    <name evidence="3" type="ORF">Rcae01_06159</name>
</gene>
<dbReference type="CDD" id="cd07724">
    <property type="entry name" value="POD-like_MBL-fold"/>
    <property type="match status" value="1"/>
</dbReference>
<dbReference type="PROSITE" id="PS50206">
    <property type="entry name" value="RHODANESE_3"/>
    <property type="match status" value="2"/>
</dbReference>
<evidence type="ECO:0000256" key="1">
    <source>
        <dbReference type="ARBA" id="ARBA00022723"/>
    </source>
</evidence>
<dbReference type="PANTHER" id="PTHR43084:SF1">
    <property type="entry name" value="PERSULFIDE DIOXYGENASE ETHE1, MITOCHONDRIAL"/>
    <property type="match status" value="1"/>
</dbReference>
<dbReference type="InterPro" id="IPR001763">
    <property type="entry name" value="Rhodanese-like_dom"/>
</dbReference>
<dbReference type="InterPro" id="IPR006311">
    <property type="entry name" value="TAT_signal"/>
</dbReference>
<evidence type="ECO:0000313" key="4">
    <source>
        <dbReference type="Proteomes" id="UP001416858"/>
    </source>
</evidence>
<feature type="domain" description="Rhodanese" evidence="2">
    <location>
        <begin position="319"/>
        <end position="410"/>
    </location>
</feature>
<dbReference type="SUPFAM" id="SSF56281">
    <property type="entry name" value="Metallo-hydrolase/oxidoreductase"/>
    <property type="match status" value="1"/>
</dbReference>
<evidence type="ECO:0000259" key="2">
    <source>
        <dbReference type="PROSITE" id="PS50206"/>
    </source>
</evidence>
<dbReference type="Proteomes" id="UP001416858">
    <property type="component" value="Unassembled WGS sequence"/>
</dbReference>
<protein>
    <submittedName>
        <fullName evidence="3">Hydroxyacylglutathione hydrolase</fullName>
    </submittedName>
</protein>
<dbReference type="Gene3D" id="3.60.15.10">
    <property type="entry name" value="Ribonuclease Z/Hydroxyacylglutathione hydrolase-like"/>
    <property type="match status" value="1"/>
</dbReference>
<sequence>MSTFLSTFNRREVLQHAGAIGLGTALLTKFGTIAQAGESSDATQPPSHLVLETIKAGGLSHYSYFIGDKTAGVAVVIDPRRDVQVYLDLAEKHGMTITHAVETHVHADFVSGSRELADRTGTARIVASIEGDPGYGFKLDRPLRDGDQLTVGSIQLRGIHTPGHTPEHMSYLASSKDTGKAWGLFTGDFLFVGSVGRPDLMGVKNTDSLAKSLYQSVQNAYAQLPGELTIYPAHGPGSPCGAGIKAPEGDPTLAKERQGNPYWRMNDEAMFIEALLSAQPPVPYYWPRMKEINLAGPEILGGTPHVQRLKPDAFDRELRSNDMQLLDLRLMQAFAGGHIRGAMNIGYNEVLSMWGGWMLDPDRPIAIVKPAEGNFEDPLDWLSRVGLTNVKVALDGDMKAWINSGREFDSFQTMSVHDVKRQFPTDQMTLLDVRQPSEWDMGHIPGAKYMFLPEIPKRISELDQRKPVIVYCGNGYRASVAVSVLRANGFDARTVPGSWDAWTAAGYKAMKPAKPGKASDTTRTA</sequence>
<dbReference type="Gene3D" id="3.40.250.10">
    <property type="entry name" value="Rhodanese-like domain"/>
    <property type="match status" value="2"/>
</dbReference>
<name>A0ABP9VZU3_9BACT</name>
<dbReference type="GO" id="GO:0016787">
    <property type="term" value="F:hydrolase activity"/>
    <property type="evidence" value="ECO:0007669"/>
    <property type="project" value="UniProtKB-KW"/>
</dbReference>
<dbReference type="InterPro" id="IPR051682">
    <property type="entry name" value="Mito_Persulfide_Diox"/>
</dbReference>
<dbReference type="PANTHER" id="PTHR43084">
    <property type="entry name" value="PERSULFIDE DIOXYGENASE ETHE1"/>
    <property type="match status" value="1"/>
</dbReference>
<feature type="domain" description="Rhodanese" evidence="2">
    <location>
        <begin position="424"/>
        <end position="511"/>
    </location>
</feature>
<dbReference type="EMBL" id="BAABRO010000026">
    <property type="protein sequence ID" value="GAA5510649.1"/>
    <property type="molecule type" value="Genomic_DNA"/>
</dbReference>
<evidence type="ECO:0000313" key="3">
    <source>
        <dbReference type="EMBL" id="GAA5510649.1"/>
    </source>
</evidence>
<dbReference type="InterPro" id="IPR036873">
    <property type="entry name" value="Rhodanese-like_dom_sf"/>
</dbReference>
<dbReference type="InterPro" id="IPR001279">
    <property type="entry name" value="Metallo-B-lactamas"/>
</dbReference>
<dbReference type="Pfam" id="PF00581">
    <property type="entry name" value="Rhodanese"/>
    <property type="match status" value="2"/>
</dbReference>
<dbReference type="SMART" id="SM00450">
    <property type="entry name" value="RHOD"/>
    <property type="match status" value="2"/>
</dbReference>
<dbReference type="CDD" id="cd00158">
    <property type="entry name" value="RHOD"/>
    <property type="match status" value="2"/>
</dbReference>
<keyword evidence="1" id="KW-0479">Metal-binding</keyword>
<dbReference type="SMART" id="SM00849">
    <property type="entry name" value="Lactamase_B"/>
    <property type="match status" value="1"/>
</dbReference>
<proteinExistence type="predicted"/>
<dbReference type="PROSITE" id="PS51318">
    <property type="entry name" value="TAT"/>
    <property type="match status" value="1"/>
</dbReference>
<accession>A0ABP9VZU3</accession>
<dbReference type="Pfam" id="PF00753">
    <property type="entry name" value="Lactamase_B"/>
    <property type="match status" value="1"/>
</dbReference>
<comment type="caution">
    <text evidence="3">The sequence shown here is derived from an EMBL/GenBank/DDBJ whole genome shotgun (WGS) entry which is preliminary data.</text>
</comment>
<organism evidence="3 4">
    <name type="scientific">Novipirellula caenicola</name>
    <dbReference type="NCBI Taxonomy" id="1536901"/>
    <lineage>
        <taxon>Bacteria</taxon>
        <taxon>Pseudomonadati</taxon>
        <taxon>Planctomycetota</taxon>
        <taxon>Planctomycetia</taxon>
        <taxon>Pirellulales</taxon>
        <taxon>Pirellulaceae</taxon>
        <taxon>Novipirellula</taxon>
    </lineage>
</organism>
<dbReference type="InterPro" id="IPR036866">
    <property type="entry name" value="RibonucZ/Hydroxyglut_hydro"/>
</dbReference>
<keyword evidence="4" id="KW-1185">Reference proteome</keyword>
<dbReference type="SUPFAM" id="SSF52821">
    <property type="entry name" value="Rhodanese/Cell cycle control phosphatase"/>
    <property type="match status" value="2"/>
</dbReference>